<dbReference type="AlphaFoldDB" id="A0A0B5BD50"/>
<dbReference type="InterPro" id="IPR006037">
    <property type="entry name" value="RCK_C"/>
</dbReference>
<feature type="domain" description="RCK C-terminal" evidence="4">
    <location>
        <begin position="243"/>
        <end position="332"/>
    </location>
</feature>
<evidence type="ECO:0000256" key="2">
    <source>
        <dbReference type="SAM" id="Phobius"/>
    </source>
</evidence>
<evidence type="ECO:0000313" key="6">
    <source>
        <dbReference type="Proteomes" id="UP000057609"/>
    </source>
</evidence>
<dbReference type="Gene3D" id="1.10.287.70">
    <property type="match status" value="1"/>
</dbReference>
<dbReference type="Pfam" id="PF02254">
    <property type="entry name" value="TrkA_N"/>
    <property type="match status" value="1"/>
</dbReference>
<dbReference type="InterPro" id="IPR036721">
    <property type="entry name" value="RCK_C_sf"/>
</dbReference>
<evidence type="ECO:0000256" key="1">
    <source>
        <dbReference type="ARBA" id="ARBA00004651"/>
    </source>
</evidence>
<dbReference type="PROSITE" id="PS51202">
    <property type="entry name" value="RCK_C"/>
    <property type="match status" value="1"/>
</dbReference>
<proteinExistence type="predicted"/>
<dbReference type="PANTHER" id="PTHR43833:SF9">
    <property type="entry name" value="POTASSIUM CHANNEL PROTEIN YUGO-RELATED"/>
    <property type="match status" value="1"/>
</dbReference>
<keyword evidence="2" id="KW-1133">Transmembrane helix</keyword>
<dbReference type="GO" id="GO:0006813">
    <property type="term" value="P:potassium ion transport"/>
    <property type="evidence" value="ECO:0007669"/>
    <property type="project" value="InterPro"/>
</dbReference>
<feature type="domain" description="RCK N-terminal" evidence="3">
    <location>
        <begin position="107"/>
        <end position="224"/>
    </location>
</feature>
<keyword evidence="2" id="KW-0812">Transmembrane</keyword>
<dbReference type="PROSITE" id="PS51201">
    <property type="entry name" value="RCK_N"/>
    <property type="match status" value="1"/>
</dbReference>
<dbReference type="GO" id="GO:0005886">
    <property type="term" value="C:plasma membrane"/>
    <property type="evidence" value="ECO:0007669"/>
    <property type="project" value="UniProtKB-SubCell"/>
</dbReference>
<dbReference type="SUPFAM" id="SSF116726">
    <property type="entry name" value="TrkA C-terminal domain-like"/>
    <property type="match status" value="1"/>
</dbReference>
<feature type="transmembrane region" description="Helical" evidence="2">
    <location>
        <begin position="61"/>
        <end position="86"/>
    </location>
</feature>
<reference evidence="5 6" key="1">
    <citation type="journal article" date="2015" name="Genome Announc.">
        <title>Complete Genome of Geobacter pickeringii G13T, a Metal-Reducing Isolate from Sedimentary Kaolin Deposits.</title>
        <authorList>
            <person name="Badalamenti J.P."/>
            <person name="Bond D.R."/>
        </authorList>
    </citation>
    <scope>NUCLEOTIDE SEQUENCE [LARGE SCALE GENOMIC DNA]</scope>
    <source>
        <strain evidence="5 6">G13</strain>
    </source>
</reference>
<dbReference type="InterPro" id="IPR050721">
    <property type="entry name" value="Trk_Ktr_HKT_K-transport"/>
</dbReference>
<dbReference type="Pfam" id="PF07885">
    <property type="entry name" value="Ion_trans_2"/>
    <property type="match status" value="1"/>
</dbReference>
<gene>
    <name evidence="5" type="ORF">GPICK_00310</name>
</gene>
<evidence type="ECO:0000259" key="4">
    <source>
        <dbReference type="PROSITE" id="PS51202"/>
    </source>
</evidence>
<feature type="transmembrane region" description="Helical" evidence="2">
    <location>
        <begin position="7"/>
        <end position="28"/>
    </location>
</feature>
<dbReference type="OrthoDB" id="9781411at2"/>
<comment type="subcellular location">
    <subcellularLocation>
        <location evidence="1">Cell membrane</location>
        <topology evidence="1">Multi-pass membrane protein</topology>
    </subcellularLocation>
</comment>
<dbReference type="Proteomes" id="UP000057609">
    <property type="component" value="Chromosome"/>
</dbReference>
<dbReference type="InterPro" id="IPR036291">
    <property type="entry name" value="NAD(P)-bd_dom_sf"/>
</dbReference>
<dbReference type="GO" id="GO:0008324">
    <property type="term" value="F:monoatomic cation transmembrane transporter activity"/>
    <property type="evidence" value="ECO:0007669"/>
    <property type="project" value="InterPro"/>
</dbReference>
<dbReference type="Gene3D" id="3.30.70.1450">
    <property type="entry name" value="Regulator of K+ conductance, C-terminal domain"/>
    <property type="match status" value="1"/>
</dbReference>
<dbReference type="RefSeq" id="WP_039739452.1">
    <property type="nucleotide sequence ID" value="NZ_CP009788.1"/>
</dbReference>
<evidence type="ECO:0000259" key="3">
    <source>
        <dbReference type="PROSITE" id="PS51201"/>
    </source>
</evidence>
<dbReference type="STRING" id="345632.GPICK_00310"/>
<name>A0A0B5BD50_9BACT</name>
<dbReference type="EMBL" id="CP009788">
    <property type="protein sequence ID" value="AJE02021.1"/>
    <property type="molecule type" value="Genomic_DNA"/>
</dbReference>
<evidence type="ECO:0000313" key="5">
    <source>
        <dbReference type="EMBL" id="AJE02021.1"/>
    </source>
</evidence>
<accession>A0A0B5BD50</accession>
<keyword evidence="6" id="KW-1185">Reference proteome</keyword>
<dbReference type="Pfam" id="PF02080">
    <property type="entry name" value="TrkA_C"/>
    <property type="match status" value="1"/>
</dbReference>
<organism evidence="5 6">
    <name type="scientific">Geobacter pickeringii</name>
    <dbReference type="NCBI Taxonomy" id="345632"/>
    <lineage>
        <taxon>Bacteria</taxon>
        <taxon>Pseudomonadati</taxon>
        <taxon>Thermodesulfobacteriota</taxon>
        <taxon>Desulfuromonadia</taxon>
        <taxon>Geobacterales</taxon>
        <taxon>Geobacteraceae</taxon>
        <taxon>Geobacter</taxon>
    </lineage>
</organism>
<dbReference type="InterPro" id="IPR013099">
    <property type="entry name" value="K_chnl_dom"/>
</dbReference>
<keyword evidence="2" id="KW-0472">Membrane</keyword>
<dbReference type="HOGENOM" id="CLU_050982_0_1_7"/>
<protein>
    <submittedName>
        <fullName evidence="5">Potassium transporter TrkA</fullName>
    </submittedName>
</protein>
<dbReference type="Gene3D" id="3.40.50.720">
    <property type="entry name" value="NAD(P)-binding Rossmann-like Domain"/>
    <property type="match status" value="1"/>
</dbReference>
<dbReference type="InterPro" id="IPR003148">
    <property type="entry name" value="RCK_N"/>
</dbReference>
<dbReference type="SUPFAM" id="SSF81324">
    <property type="entry name" value="Voltage-gated potassium channels"/>
    <property type="match status" value="1"/>
</dbReference>
<dbReference type="PANTHER" id="PTHR43833">
    <property type="entry name" value="POTASSIUM CHANNEL PROTEIN 2-RELATED-RELATED"/>
    <property type="match status" value="1"/>
</dbReference>
<sequence length="351" mass="38602">MDPIRHFKISIGILAVLVTVGTAGYMTLEGWEFLDSLYMTVITLGTVGFKEVHELDAVGKIFTMLLIVFGVSVLGYIVGSLAQIMFEGQLQRIIGRKKVERKIESLKDHYIICGYGRIGALICREFTAKPLSFVVIEKFPEVIEKLGQEGYLHIRGDATEDDTLLKAGIKRAKGLISVVTSDTENVYITLTARGLNPDLYILSRSGEEGSEIKLKRAGANKVVSPYLIGGGRMAQAILRPNVVDFIEIATGREHLDLQMEEIGIPERSAFVGETLVTSGFRKETGVIIVGIKKSSGKMVFNPHSQTKIESLDTLIVLGELAAIAKLEQLVACDSCADKIITRQRKEHPNHD</sequence>
<dbReference type="KEGG" id="gpi:GPICK_00310"/>
<dbReference type="SUPFAM" id="SSF51735">
    <property type="entry name" value="NAD(P)-binding Rossmann-fold domains"/>
    <property type="match status" value="1"/>
</dbReference>